<dbReference type="PANTHER" id="PTHR37625:SF4">
    <property type="entry name" value="OUTER MEMBRANE LIPOPROTEIN"/>
    <property type="match status" value="1"/>
</dbReference>
<accession>A0A839UQN1</accession>
<dbReference type="Pfam" id="PF12790">
    <property type="entry name" value="T6SS-SciN"/>
    <property type="match status" value="1"/>
</dbReference>
<organism evidence="1 2">
    <name type="scientific">Simiduia aestuariiviva</name>
    <dbReference type="NCBI Taxonomy" id="1510459"/>
    <lineage>
        <taxon>Bacteria</taxon>
        <taxon>Pseudomonadati</taxon>
        <taxon>Pseudomonadota</taxon>
        <taxon>Gammaproteobacteria</taxon>
        <taxon>Cellvibrionales</taxon>
        <taxon>Cellvibrionaceae</taxon>
        <taxon>Simiduia</taxon>
    </lineage>
</organism>
<dbReference type="Proteomes" id="UP000559987">
    <property type="component" value="Unassembled WGS sequence"/>
</dbReference>
<dbReference type="PANTHER" id="PTHR37625">
    <property type="entry name" value="OUTER MEMBRANE LIPOPROTEIN-RELATED"/>
    <property type="match status" value="1"/>
</dbReference>
<reference evidence="1 2" key="1">
    <citation type="submission" date="2020-08" db="EMBL/GenBank/DDBJ databases">
        <title>Genomic Encyclopedia of Type Strains, Phase III (KMG-III): the genomes of soil and plant-associated and newly described type strains.</title>
        <authorList>
            <person name="Whitman W."/>
        </authorList>
    </citation>
    <scope>NUCLEOTIDE SEQUENCE [LARGE SCALE GENOMIC DNA]</scope>
    <source>
        <strain evidence="1 2">CECT 8571</strain>
    </source>
</reference>
<gene>
    <name evidence="1" type="ORF">FHS30_001997</name>
</gene>
<dbReference type="PROSITE" id="PS51257">
    <property type="entry name" value="PROKAR_LIPOPROTEIN"/>
    <property type="match status" value="1"/>
</dbReference>
<name>A0A839UQN1_9GAMM</name>
<proteinExistence type="predicted"/>
<dbReference type="Gene3D" id="2.60.40.4150">
    <property type="entry name" value="Type VI secretion system, lipoprotein SciN"/>
    <property type="match status" value="1"/>
</dbReference>
<dbReference type="RefSeq" id="WP_183910306.1">
    <property type="nucleotide sequence ID" value="NZ_JACHXZ010000003.1"/>
</dbReference>
<dbReference type="AlphaFoldDB" id="A0A839UQN1"/>
<keyword evidence="2" id="KW-1185">Reference proteome</keyword>
<protein>
    <submittedName>
        <fullName evidence="1">Type VI secretion system protein VasD</fullName>
    </submittedName>
</protein>
<sequence>MQIKNLLTIALIAFTVIIAGCQTARETLNLDTSAKLRIYAEQDINPDQDNRASPLVIRVFKLADARQFGREDFLNLYEDAENRLGRDLLDTVVLKEIAPGESRIEDFELSPDVKYLGLLAEFVSYQDAEAITIIPIQPHAGNEIDLTISGIQIAKGNKAANKKHR</sequence>
<comment type="caution">
    <text evidence="1">The sequence shown here is derived from an EMBL/GenBank/DDBJ whole genome shotgun (WGS) entry which is preliminary data.</text>
</comment>
<evidence type="ECO:0000313" key="2">
    <source>
        <dbReference type="Proteomes" id="UP000559987"/>
    </source>
</evidence>
<evidence type="ECO:0000313" key="1">
    <source>
        <dbReference type="EMBL" id="MBB3168789.1"/>
    </source>
</evidence>
<dbReference type="InterPro" id="IPR038706">
    <property type="entry name" value="Type_VI_SciN-like_sf"/>
</dbReference>
<dbReference type="NCBIfam" id="TIGR03352">
    <property type="entry name" value="VI_chp_3"/>
    <property type="match status" value="1"/>
</dbReference>
<dbReference type="EMBL" id="JACHXZ010000003">
    <property type="protein sequence ID" value="MBB3168789.1"/>
    <property type="molecule type" value="Genomic_DNA"/>
</dbReference>
<dbReference type="InterPro" id="IPR017734">
    <property type="entry name" value="T6SS_SciN"/>
</dbReference>